<evidence type="ECO:0000256" key="1">
    <source>
        <dbReference type="ARBA" id="ARBA00001966"/>
    </source>
</evidence>
<evidence type="ECO:0000256" key="6">
    <source>
        <dbReference type="ARBA" id="ARBA00022723"/>
    </source>
</evidence>
<evidence type="ECO:0000256" key="12">
    <source>
        <dbReference type="RuleBase" id="RU003688"/>
    </source>
</evidence>
<feature type="region of interest" description="Disordered" evidence="13">
    <location>
        <begin position="252"/>
        <end position="276"/>
    </location>
</feature>
<dbReference type="PANTHER" id="PTHR42864:SF2">
    <property type="entry name" value="LIGHT-INDEPENDENT PROTOCHLOROPHYLLIDE REDUCTASE IRON-SULFUR ATP-BINDING PROTEIN"/>
    <property type="match status" value="1"/>
</dbReference>
<dbReference type="PROSITE" id="PS00746">
    <property type="entry name" value="NIFH_FRXC_1"/>
    <property type="match status" value="1"/>
</dbReference>
<evidence type="ECO:0000313" key="15">
    <source>
        <dbReference type="Proteomes" id="UP000095380"/>
    </source>
</evidence>
<comment type="similarity">
    <text evidence="3 12">Belongs to the NifH/BchL/ChlL family.</text>
</comment>
<keyword evidence="9 12" id="KW-0408">Iron</keyword>
<dbReference type="PIRSF" id="PIRSF000363">
    <property type="entry name" value="Nitrogenase_iron"/>
    <property type="match status" value="1"/>
</dbReference>
<evidence type="ECO:0000256" key="11">
    <source>
        <dbReference type="ARBA" id="ARBA00047967"/>
    </source>
</evidence>
<evidence type="ECO:0000256" key="2">
    <source>
        <dbReference type="ARBA" id="ARBA00002234"/>
    </source>
</evidence>
<dbReference type="EMBL" id="CYYM01000016">
    <property type="protein sequence ID" value="CUO49870.1"/>
    <property type="molecule type" value="Genomic_DNA"/>
</dbReference>
<evidence type="ECO:0000256" key="7">
    <source>
        <dbReference type="ARBA" id="ARBA00022741"/>
    </source>
</evidence>
<name>A0A174FMZ6_9FIRM</name>
<keyword evidence="12" id="KW-0004">4Fe-4S</keyword>
<dbReference type="GO" id="GO:0051539">
    <property type="term" value="F:4 iron, 4 sulfur cluster binding"/>
    <property type="evidence" value="ECO:0007669"/>
    <property type="project" value="UniProtKB-KW"/>
</dbReference>
<keyword evidence="6 12" id="KW-0479">Metal-binding</keyword>
<dbReference type="InterPro" id="IPR030655">
    <property type="entry name" value="NifH/chlL_CS"/>
</dbReference>
<evidence type="ECO:0000256" key="9">
    <source>
        <dbReference type="ARBA" id="ARBA00023004"/>
    </source>
</evidence>
<sequence>MIKIAVYGKGGIGKSTTVSNVAVALAEKGLKVMQIGCDPKADSTIALRHGEAVPTVLDLFREKKQDLKLEDMVRTGYQGVICVEAGGPTPGLGCAGRGIIMALEKLKETGAYEVYQPDVVLYDVLGDVVCGGFSMPMRKGYADKVFIITSGENMAIHAGANIAMAVENFKNRGYASLGGIILNRRNVAREEEKVNELADDFQTQVVGTLSHSGLVTEAEEKKETVMECFPDSEMAEEYRKLAEAIYELSKRPEGSACEKADEKYTADKRPGEGLKC</sequence>
<gene>
    <name evidence="14" type="primary">nifH1_1</name>
    <name evidence="14" type="ORF">ERS852408_02298</name>
</gene>
<dbReference type="CDD" id="cd02040">
    <property type="entry name" value="NifH"/>
    <property type="match status" value="1"/>
</dbReference>
<comment type="subunit">
    <text evidence="4">Homodimer.</text>
</comment>
<dbReference type="GO" id="GO:0046872">
    <property type="term" value="F:metal ion binding"/>
    <property type="evidence" value="ECO:0007669"/>
    <property type="project" value="UniProtKB-KW"/>
</dbReference>
<dbReference type="InterPro" id="IPR000392">
    <property type="entry name" value="NifH/frxC"/>
</dbReference>
<evidence type="ECO:0000256" key="13">
    <source>
        <dbReference type="SAM" id="MobiDB-lite"/>
    </source>
</evidence>
<reference evidence="14 15" key="1">
    <citation type="submission" date="2015-09" db="EMBL/GenBank/DDBJ databases">
        <authorList>
            <consortium name="Pathogen Informatics"/>
        </authorList>
    </citation>
    <scope>NUCLEOTIDE SEQUENCE [LARGE SCALE GENOMIC DNA]</scope>
    <source>
        <strain evidence="14 15">2789STDY5608851</strain>
    </source>
</reference>
<dbReference type="GO" id="GO:0005524">
    <property type="term" value="F:ATP binding"/>
    <property type="evidence" value="ECO:0007669"/>
    <property type="project" value="UniProtKB-KW"/>
</dbReference>
<dbReference type="Gene3D" id="3.40.50.300">
    <property type="entry name" value="P-loop containing nucleotide triphosphate hydrolases"/>
    <property type="match status" value="1"/>
</dbReference>
<evidence type="ECO:0000256" key="4">
    <source>
        <dbReference type="ARBA" id="ARBA00011738"/>
    </source>
</evidence>
<proteinExistence type="inferred from homology"/>
<dbReference type="PANTHER" id="PTHR42864">
    <property type="entry name" value="LIGHT-INDEPENDENT PROTOCHLOROPHYLLIDE REDUCTASE IRON-SULFUR ATP-BINDING PROTEIN"/>
    <property type="match status" value="1"/>
</dbReference>
<dbReference type="InterPro" id="IPR027417">
    <property type="entry name" value="P-loop_NTPase"/>
</dbReference>
<dbReference type="EC" id="1.18.6.1" evidence="5"/>
<comment type="catalytic activity">
    <reaction evidence="11">
        <text>N2 + 8 reduced [2Fe-2S]-[ferredoxin] + 16 ATP + 16 H2O = H2 + 8 oxidized [2Fe-2S]-[ferredoxin] + 2 NH4(+) + 16 ADP + 16 phosphate + 6 H(+)</text>
        <dbReference type="Rhea" id="RHEA:21448"/>
        <dbReference type="Rhea" id="RHEA-COMP:10000"/>
        <dbReference type="Rhea" id="RHEA-COMP:10001"/>
        <dbReference type="ChEBI" id="CHEBI:15377"/>
        <dbReference type="ChEBI" id="CHEBI:15378"/>
        <dbReference type="ChEBI" id="CHEBI:17997"/>
        <dbReference type="ChEBI" id="CHEBI:18276"/>
        <dbReference type="ChEBI" id="CHEBI:28938"/>
        <dbReference type="ChEBI" id="CHEBI:30616"/>
        <dbReference type="ChEBI" id="CHEBI:33737"/>
        <dbReference type="ChEBI" id="CHEBI:33738"/>
        <dbReference type="ChEBI" id="CHEBI:43474"/>
        <dbReference type="ChEBI" id="CHEBI:456216"/>
        <dbReference type="EC" id="1.18.6.1"/>
    </reaction>
</comment>
<dbReference type="Pfam" id="PF00142">
    <property type="entry name" value="Fer4_NifH"/>
    <property type="match status" value="1"/>
</dbReference>
<dbReference type="GO" id="GO:0016163">
    <property type="term" value="F:nitrogenase activity"/>
    <property type="evidence" value="ECO:0007669"/>
    <property type="project" value="UniProtKB-EC"/>
</dbReference>
<evidence type="ECO:0000313" key="14">
    <source>
        <dbReference type="EMBL" id="CUO49870.1"/>
    </source>
</evidence>
<dbReference type="SUPFAM" id="SSF52540">
    <property type="entry name" value="P-loop containing nucleoside triphosphate hydrolases"/>
    <property type="match status" value="1"/>
</dbReference>
<dbReference type="PROSITE" id="PS51026">
    <property type="entry name" value="NIFH_FRXC_3"/>
    <property type="match status" value="1"/>
</dbReference>
<evidence type="ECO:0000256" key="5">
    <source>
        <dbReference type="ARBA" id="ARBA00012773"/>
    </source>
</evidence>
<keyword evidence="7 12" id="KW-0547">Nucleotide-binding</keyword>
<dbReference type="Proteomes" id="UP000095380">
    <property type="component" value="Unassembled WGS sequence"/>
</dbReference>
<keyword evidence="12 14" id="KW-0560">Oxidoreductase</keyword>
<dbReference type="PRINTS" id="PR00091">
    <property type="entry name" value="NITROGNASEII"/>
</dbReference>
<dbReference type="AlphaFoldDB" id="A0A174FMZ6"/>
<keyword evidence="10 12" id="KW-0411">Iron-sulfur</keyword>
<evidence type="ECO:0000256" key="8">
    <source>
        <dbReference type="ARBA" id="ARBA00022840"/>
    </source>
</evidence>
<keyword evidence="8 12" id="KW-0067">ATP-binding</keyword>
<dbReference type="RefSeq" id="WP_055195303.1">
    <property type="nucleotide sequence ID" value="NZ_CYYM01000016.1"/>
</dbReference>
<accession>A0A174FMZ6</accession>
<protein>
    <recommendedName>
        <fullName evidence="5">nitrogenase</fullName>
        <ecNumber evidence="5">1.18.6.1</ecNumber>
    </recommendedName>
</protein>
<evidence type="ECO:0000256" key="10">
    <source>
        <dbReference type="ARBA" id="ARBA00023014"/>
    </source>
</evidence>
<organism evidence="14 15">
    <name type="scientific">Dorea longicatena</name>
    <dbReference type="NCBI Taxonomy" id="88431"/>
    <lineage>
        <taxon>Bacteria</taxon>
        <taxon>Bacillati</taxon>
        <taxon>Bacillota</taxon>
        <taxon>Clostridia</taxon>
        <taxon>Lachnospirales</taxon>
        <taxon>Lachnospiraceae</taxon>
        <taxon>Dorea</taxon>
    </lineage>
</organism>
<evidence type="ECO:0000256" key="3">
    <source>
        <dbReference type="ARBA" id="ARBA00005504"/>
    </source>
</evidence>
<comment type="cofactor">
    <cofactor evidence="1">
        <name>[4Fe-4S] cluster</name>
        <dbReference type="ChEBI" id="CHEBI:49883"/>
    </cofactor>
</comment>
<dbReference type="PROSITE" id="PS00692">
    <property type="entry name" value="NIFH_FRXC_2"/>
    <property type="match status" value="1"/>
</dbReference>
<comment type="function">
    <text evidence="2">The key enzymatic reactions in nitrogen fixation are catalyzed by the nitrogenase complex, which has 2 components: the iron protein and the molybdenum-iron protein.</text>
</comment>